<dbReference type="GO" id="GO:0052689">
    <property type="term" value="F:carboxylic ester hydrolase activity"/>
    <property type="evidence" value="ECO:0007669"/>
    <property type="project" value="TreeGrafter"/>
</dbReference>
<gene>
    <name evidence="5" type="ORF">BO97DRAFT_414024</name>
</gene>
<dbReference type="SUPFAM" id="SSF53474">
    <property type="entry name" value="alpha/beta-Hydrolases"/>
    <property type="match status" value="1"/>
</dbReference>
<feature type="chain" id="PRO_5017369360" evidence="3">
    <location>
        <begin position="21"/>
        <end position="578"/>
    </location>
</feature>
<protein>
    <submittedName>
        <fullName evidence="5">Carboxylesterase family protein</fullName>
    </submittedName>
</protein>
<dbReference type="PANTHER" id="PTHR43918:SF4">
    <property type="entry name" value="CARBOXYLIC ESTER HYDROLASE"/>
    <property type="match status" value="1"/>
</dbReference>
<dbReference type="AlphaFoldDB" id="A0A395HY01"/>
<dbReference type="InterPro" id="IPR002018">
    <property type="entry name" value="CarbesteraseB"/>
</dbReference>
<dbReference type="Pfam" id="PF00135">
    <property type="entry name" value="COesterase"/>
    <property type="match status" value="1"/>
</dbReference>
<dbReference type="RefSeq" id="XP_025551814.1">
    <property type="nucleotide sequence ID" value="XM_025696327.1"/>
</dbReference>
<feature type="signal peptide" evidence="3">
    <location>
        <begin position="1"/>
        <end position="20"/>
    </location>
</feature>
<keyword evidence="6" id="KW-1185">Reference proteome</keyword>
<dbReference type="Gene3D" id="3.40.50.1820">
    <property type="entry name" value="alpha/beta hydrolase"/>
    <property type="match status" value="1"/>
</dbReference>
<evidence type="ECO:0000259" key="4">
    <source>
        <dbReference type="Pfam" id="PF00135"/>
    </source>
</evidence>
<evidence type="ECO:0000313" key="5">
    <source>
        <dbReference type="EMBL" id="RAL12660.1"/>
    </source>
</evidence>
<name>A0A395HY01_ASPHC</name>
<organism evidence="5 6">
    <name type="scientific">Aspergillus homomorphus (strain CBS 101889)</name>
    <dbReference type="NCBI Taxonomy" id="1450537"/>
    <lineage>
        <taxon>Eukaryota</taxon>
        <taxon>Fungi</taxon>
        <taxon>Dikarya</taxon>
        <taxon>Ascomycota</taxon>
        <taxon>Pezizomycotina</taxon>
        <taxon>Eurotiomycetes</taxon>
        <taxon>Eurotiomycetidae</taxon>
        <taxon>Eurotiales</taxon>
        <taxon>Aspergillaceae</taxon>
        <taxon>Aspergillus</taxon>
        <taxon>Aspergillus subgen. Circumdati</taxon>
    </lineage>
</organism>
<dbReference type="InterPro" id="IPR050654">
    <property type="entry name" value="AChE-related_enzymes"/>
</dbReference>
<reference evidence="5 6" key="1">
    <citation type="submission" date="2018-02" db="EMBL/GenBank/DDBJ databases">
        <title>The genomes of Aspergillus section Nigri reveals drivers in fungal speciation.</title>
        <authorList>
            <consortium name="DOE Joint Genome Institute"/>
            <person name="Vesth T.C."/>
            <person name="Nybo J."/>
            <person name="Theobald S."/>
            <person name="Brandl J."/>
            <person name="Frisvad J.C."/>
            <person name="Nielsen K.F."/>
            <person name="Lyhne E.K."/>
            <person name="Kogle M.E."/>
            <person name="Kuo A."/>
            <person name="Riley R."/>
            <person name="Clum A."/>
            <person name="Nolan M."/>
            <person name="Lipzen A."/>
            <person name="Salamov A."/>
            <person name="Henrissat B."/>
            <person name="Wiebenga A."/>
            <person name="De vries R.P."/>
            <person name="Grigoriev I.V."/>
            <person name="Mortensen U.H."/>
            <person name="Andersen M.R."/>
            <person name="Baker S.E."/>
        </authorList>
    </citation>
    <scope>NUCLEOTIDE SEQUENCE [LARGE SCALE GENOMIC DNA]</scope>
    <source>
        <strain evidence="5 6">CBS 101889</strain>
    </source>
</reference>
<dbReference type="PANTHER" id="PTHR43918">
    <property type="entry name" value="ACETYLCHOLINESTERASE"/>
    <property type="match status" value="1"/>
</dbReference>
<dbReference type="VEuPathDB" id="FungiDB:BO97DRAFT_414024"/>
<proteinExistence type="inferred from homology"/>
<dbReference type="GeneID" id="37200616"/>
<accession>A0A395HY01</accession>
<sequence length="578" mass="61317">MKVYTGTLLALCALFPQSHSSPLSYHRPPTVVGSFDEIRAAEAVQLCRGALVNATQAGAACPQPQQAVSSLPLFDNITSMSEDCLTLRIDRPASTPASAKLPVLVWIYGGGDTFGQIYDSTYDPTGLVTGAAQKGFPIIYIAMNYRVGIFGFADSPALAANDSQNVGLLDQRLALEWVQKHISAFGGDPERVTIAGESDGATAVGLQITAYGGRGHKAPFQRAIMESGSPMADTDTASNISAVHTAQLTQIVNCTASTSTAELQCLRALSMQQLNVAAVAYEDAVGGDSGMDVFIPTSPSSFIPDSPSKLLTTGQFARNIDILGGWNEDDGTFSTLSTIASSTDVALFLAASYPALSSAHIKKALDLYPVSDFSGLSSENISAQYFRASQMQRDAAFACPSLYMAQMNAQYATDLATTNYLFALNQTLFRTWYAAANASYLGVSHFSDIPYVFNQAQGSPRYAAYATAADRTLSSEISGSWAAFATFGSPSHGNGTITGWKGFTASPSSLSAATPGAESSHRSHVTNQDDDHYYMQVIGGPDSGIRQIGKNVTRGGYEELAARCAFWTSREIVEALQV</sequence>
<evidence type="ECO:0000256" key="3">
    <source>
        <dbReference type="SAM" id="SignalP"/>
    </source>
</evidence>
<dbReference type="OrthoDB" id="408631at2759"/>
<feature type="domain" description="Carboxylesterase type B" evidence="4">
    <location>
        <begin position="52"/>
        <end position="514"/>
    </location>
</feature>
<dbReference type="STRING" id="1450537.A0A395HY01"/>
<dbReference type="Proteomes" id="UP000248961">
    <property type="component" value="Unassembled WGS sequence"/>
</dbReference>
<comment type="similarity">
    <text evidence="1">Belongs to the type-B carboxylesterase/lipase family.</text>
</comment>
<keyword evidence="2" id="KW-0378">Hydrolase</keyword>
<keyword evidence="3" id="KW-0732">Signal</keyword>
<dbReference type="InterPro" id="IPR029058">
    <property type="entry name" value="AB_hydrolase_fold"/>
</dbReference>
<evidence type="ECO:0000256" key="1">
    <source>
        <dbReference type="ARBA" id="ARBA00005964"/>
    </source>
</evidence>
<evidence type="ECO:0000313" key="6">
    <source>
        <dbReference type="Proteomes" id="UP000248961"/>
    </source>
</evidence>
<dbReference type="EMBL" id="KZ824282">
    <property type="protein sequence ID" value="RAL12660.1"/>
    <property type="molecule type" value="Genomic_DNA"/>
</dbReference>
<evidence type="ECO:0000256" key="2">
    <source>
        <dbReference type="ARBA" id="ARBA00022801"/>
    </source>
</evidence>